<gene>
    <name evidence="2" type="ORF">ASJ30_11000</name>
</gene>
<feature type="transmembrane region" description="Helical" evidence="1">
    <location>
        <begin position="14"/>
        <end position="37"/>
    </location>
</feature>
<dbReference type="Proteomes" id="UP000182938">
    <property type="component" value="Chromosome"/>
</dbReference>
<feature type="transmembrane region" description="Helical" evidence="1">
    <location>
        <begin position="49"/>
        <end position="72"/>
    </location>
</feature>
<evidence type="ECO:0008006" key="4">
    <source>
        <dbReference type="Google" id="ProtNLM"/>
    </source>
</evidence>
<sequence length="132" mass="13352">MTPSNPPSHLTPPALAAAAVSVVEALLLLVTAGLYGLELADGRAEDPSTASMSMVVAIIFAILLLALAGAWAKGARWPRTPTLVWNVLLLPAAWTLVQSSGLWIGLGLAVVALAGVVAALLSPSPDLPDGVA</sequence>
<organism evidence="2 3">
    <name type="scientific">Janibacter indicus</name>
    <dbReference type="NCBI Taxonomy" id="857417"/>
    <lineage>
        <taxon>Bacteria</taxon>
        <taxon>Bacillati</taxon>
        <taxon>Actinomycetota</taxon>
        <taxon>Actinomycetes</taxon>
        <taxon>Micrococcales</taxon>
        <taxon>Intrasporangiaceae</taxon>
        <taxon>Janibacter</taxon>
    </lineage>
</organism>
<keyword evidence="1" id="KW-0472">Membrane</keyword>
<dbReference type="RefSeq" id="WP_072625140.1">
    <property type="nucleotide sequence ID" value="NZ_CP013290.1"/>
</dbReference>
<name>A0A1L3MHW9_9MICO</name>
<keyword evidence="1" id="KW-1133">Transmembrane helix</keyword>
<dbReference type="KEGG" id="jte:ASJ30_11000"/>
<proteinExistence type="predicted"/>
<feature type="transmembrane region" description="Helical" evidence="1">
    <location>
        <begin position="92"/>
        <end position="121"/>
    </location>
</feature>
<keyword evidence="3" id="KW-1185">Reference proteome</keyword>
<evidence type="ECO:0000256" key="1">
    <source>
        <dbReference type="SAM" id="Phobius"/>
    </source>
</evidence>
<accession>A0A1L3MHW9</accession>
<evidence type="ECO:0000313" key="3">
    <source>
        <dbReference type="Proteomes" id="UP000182938"/>
    </source>
</evidence>
<evidence type="ECO:0000313" key="2">
    <source>
        <dbReference type="EMBL" id="APH01987.1"/>
    </source>
</evidence>
<dbReference type="EMBL" id="CP013290">
    <property type="protein sequence ID" value="APH01987.1"/>
    <property type="molecule type" value="Genomic_DNA"/>
</dbReference>
<protein>
    <recommendedName>
        <fullName evidence="4">Integral membrane protein</fullName>
    </recommendedName>
</protein>
<keyword evidence="1" id="KW-0812">Transmembrane</keyword>
<reference evidence="2 3" key="1">
    <citation type="submission" date="2015-11" db="EMBL/GenBank/DDBJ databases">
        <authorList>
            <person name="Zhang Y."/>
            <person name="Guo Z."/>
        </authorList>
    </citation>
    <scope>NUCLEOTIDE SEQUENCE [LARGE SCALE GENOMIC DNA]</scope>
    <source>
        <strain evidence="2 3">YFY001</strain>
    </source>
</reference>
<dbReference type="AlphaFoldDB" id="A0A1L3MHW9"/>